<gene>
    <name evidence="2" type="ORF">MTR67_048550</name>
</gene>
<feature type="non-terminal residue" evidence="2">
    <location>
        <position position="1"/>
    </location>
</feature>
<dbReference type="InterPro" id="IPR013103">
    <property type="entry name" value="RVT_2"/>
</dbReference>
<name>A0AAF0UYL4_SOLVR</name>
<dbReference type="EMBL" id="CP133622">
    <property type="protein sequence ID" value="WMV55165.1"/>
    <property type="molecule type" value="Genomic_DNA"/>
</dbReference>
<proteinExistence type="predicted"/>
<evidence type="ECO:0000259" key="1">
    <source>
        <dbReference type="Pfam" id="PF07727"/>
    </source>
</evidence>
<dbReference type="AlphaFoldDB" id="A0AAF0UYL4"/>
<accession>A0AAF0UYL4</accession>
<feature type="domain" description="Reverse transcriptase Ty1/copia-type" evidence="1">
    <location>
        <begin position="231"/>
        <end position="338"/>
    </location>
</feature>
<reference evidence="2" key="1">
    <citation type="submission" date="2023-08" db="EMBL/GenBank/DDBJ databases">
        <title>A de novo genome assembly of Solanum verrucosum Schlechtendal, a Mexican diploid species geographically isolated from the other diploid A-genome species in potato relatives.</title>
        <authorList>
            <person name="Hosaka K."/>
        </authorList>
    </citation>
    <scope>NUCLEOTIDE SEQUENCE</scope>
    <source>
        <tissue evidence="2">Young leaves</tissue>
    </source>
</reference>
<sequence length="345" mass="38679">TRRQILLKSADPTINQVYAMIIEDKGERSMSVHNVTDGNGGCEPLAMQDSNARGPPHYKPPLVCDNCHMKGHTKSVPCREWIVDSGTTHHISSSLSLLEQGPMNGIGREEDGFYVLKVAPAPSEQSDAHVLVPNDSRAGTADASTCTAPAYTRKSTRRAQEPVWLKDYVTTKKANLYSLSNYLIYDATSPKNKAYLANFSTLVEPKCFNEAVQDTRWVEAMNLEVQALEDNKTWKGMSLLHGKNAIGSKWVYKIKYKANGEVERFKAQLVTKGYCQREGLDYHDTFSSVAKMVTVRSVIALAALKNWILFQMDVYNDFLQGDVYEEVYMDMPEGFRKKGRVICGE</sequence>
<evidence type="ECO:0000313" key="3">
    <source>
        <dbReference type="Proteomes" id="UP001234989"/>
    </source>
</evidence>
<evidence type="ECO:0000313" key="2">
    <source>
        <dbReference type="EMBL" id="WMV55165.1"/>
    </source>
</evidence>
<protein>
    <recommendedName>
        <fullName evidence="1">Reverse transcriptase Ty1/copia-type domain-containing protein</fullName>
    </recommendedName>
</protein>
<dbReference type="Proteomes" id="UP001234989">
    <property type="component" value="Chromosome 11"/>
</dbReference>
<organism evidence="2 3">
    <name type="scientific">Solanum verrucosum</name>
    <dbReference type="NCBI Taxonomy" id="315347"/>
    <lineage>
        <taxon>Eukaryota</taxon>
        <taxon>Viridiplantae</taxon>
        <taxon>Streptophyta</taxon>
        <taxon>Embryophyta</taxon>
        <taxon>Tracheophyta</taxon>
        <taxon>Spermatophyta</taxon>
        <taxon>Magnoliopsida</taxon>
        <taxon>eudicotyledons</taxon>
        <taxon>Gunneridae</taxon>
        <taxon>Pentapetalae</taxon>
        <taxon>asterids</taxon>
        <taxon>lamiids</taxon>
        <taxon>Solanales</taxon>
        <taxon>Solanaceae</taxon>
        <taxon>Solanoideae</taxon>
        <taxon>Solaneae</taxon>
        <taxon>Solanum</taxon>
    </lineage>
</organism>
<keyword evidence="3" id="KW-1185">Reference proteome</keyword>
<dbReference type="Pfam" id="PF07727">
    <property type="entry name" value="RVT_2"/>
    <property type="match status" value="1"/>
</dbReference>